<dbReference type="GO" id="GO:0030515">
    <property type="term" value="F:snoRNA binding"/>
    <property type="evidence" value="ECO:0007669"/>
    <property type="project" value="TreeGrafter"/>
</dbReference>
<organism evidence="7 8">
    <name type="scientific">Parascaris univalens</name>
    <name type="common">Nematode worm</name>
    <dbReference type="NCBI Taxonomy" id="6257"/>
    <lineage>
        <taxon>Eukaryota</taxon>
        <taxon>Metazoa</taxon>
        <taxon>Ecdysozoa</taxon>
        <taxon>Nematoda</taxon>
        <taxon>Chromadorea</taxon>
        <taxon>Rhabditida</taxon>
        <taxon>Spirurina</taxon>
        <taxon>Ascaridomorpha</taxon>
        <taxon>Ascaridoidea</taxon>
        <taxon>Ascarididae</taxon>
        <taxon>Parascaris</taxon>
    </lineage>
</organism>
<feature type="repeat" description="WD" evidence="4">
    <location>
        <begin position="586"/>
        <end position="627"/>
    </location>
</feature>
<name>A0A915BJE8_PARUN</name>
<dbReference type="Pfam" id="PF25172">
    <property type="entry name" value="Beta-prop_WDR3_2nd"/>
    <property type="match status" value="1"/>
</dbReference>
<evidence type="ECO:0000256" key="5">
    <source>
        <dbReference type="SAM" id="MobiDB-lite"/>
    </source>
</evidence>
<evidence type="ECO:0000313" key="8">
    <source>
        <dbReference type="WBParaSite" id="PgR043_g015_t01"/>
    </source>
</evidence>
<evidence type="ECO:0000256" key="3">
    <source>
        <dbReference type="ARBA" id="ARBA00038229"/>
    </source>
</evidence>
<feature type="region of interest" description="Disordered" evidence="5">
    <location>
        <begin position="228"/>
        <end position="251"/>
    </location>
</feature>
<dbReference type="CDD" id="cd00200">
    <property type="entry name" value="WD40"/>
    <property type="match status" value="1"/>
</dbReference>
<dbReference type="SUPFAM" id="SSF50978">
    <property type="entry name" value="WD40 repeat-like"/>
    <property type="match status" value="2"/>
</dbReference>
<accession>A0A915BJE8</accession>
<dbReference type="SMART" id="SM00320">
    <property type="entry name" value="WD40"/>
    <property type="match status" value="11"/>
</dbReference>
<keyword evidence="1 4" id="KW-0853">WD repeat</keyword>
<comment type="similarity">
    <text evidence="3">Belongs to the WD repeat WDR3/UTP12 family.</text>
</comment>
<feature type="repeat" description="WD" evidence="4">
    <location>
        <begin position="100"/>
        <end position="133"/>
    </location>
</feature>
<keyword evidence="2" id="KW-0677">Repeat</keyword>
<dbReference type="Pfam" id="PF04003">
    <property type="entry name" value="Utp12"/>
    <property type="match status" value="1"/>
</dbReference>
<feature type="compositionally biased region" description="Basic and acidic residues" evidence="5">
    <location>
        <begin position="233"/>
        <end position="243"/>
    </location>
</feature>
<dbReference type="PRINTS" id="PR00320">
    <property type="entry name" value="GPROTEINBRPT"/>
</dbReference>
<keyword evidence="7" id="KW-1185">Reference proteome</keyword>
<feature type="domain" description="Small-subunit processome Utp12" evidence="6">
    <location>
        <begin position="794"/>
        <end position="895"/>
    </location>
</feature>
<feature type="repeat" description="WD" evidence="4">
    <location>
        <begin position="670"/>
        <end position="711"/>
    </location>
</feature>
<proteinExistence type="inferred from homology"/>
<dbReference type="InterPro" id="IPR036322">
    <property type="entry name" value="WD40_repeat_dom_sf"/>
</dbReference>
<evidence type="ECO:0000313" key="9">
    <source>
        <dbReference type="WBParaSite" id="PgR043_g015_t02"/>
    </source>
</evidence>
<evidence type="ECO:0000256" key="4">
    <source>
        <dbReference type="PROSITE-ProRule" id="PRU00221"/>
    </source>
</evidence>
<sequence>MGITKQYLRYVPSGTCNIVGSTSGAVAAVNDVICAVAACENVNFYNVRTCERTLELSESEKCVTALKFSSNRQFIAIGYADGVVRLHDRKSEDHDAHVTFAGHKTGVNCLAFSRDDLTLASGGKDSTIVLWDIVNECGMFRLNGHKGSVTHLQFTIDGRYLISSSKDTLVKFWSLDSQSCFYTLTDSRSEVYTFALVRQDRLLILGTAEVEIRVIELIWLGTEQVDDRDNDAEDSKKPKKENSDDAAGEDDQANRIIRCRKRGQLLRQSKGRALQMATSPDEKILACVGASDLVDLYRIYTDDESVRRIGKKLRKARKRAAESGDVDSVVSEAEIAKDVTILVSRIGDYRSDVKVKWVDFSPFVRRIDEQNSEYRIFALQTSNTVHCVLVTINFKSNESECATMATLDQLGHRTDVRCLAMAESDFGFVSGSAEAAIVWNRFSLKVANVLQEEKMKDITAVLFAPGDKHVLTATKDGNVFLFELSTNESFEMKKGHDAAIWRLVSTPDKRGFISCGADKKIIYWRYELVSDSERKRLSIRERRVLELPDEVLCVAASADSRFVGSGLLDNTARLHFVDTFKLFVTLYGHSLPVTAISMSYDSKLVVTGSADKSVKVWGLDFGDCHKSLHAHDDIVTCVLFVPKEHLFWSAGKDGLLKQWDGDKFERIQVLSLHSAEIRAIAQTTNGNFVVSASHDKSIRLWELTEEIIVLQEEEEMEREKEYEKRLTDLEDVVPGEERDAEVELAPQKSIMSIRSAEQIIEAVEIARNEVVARIEDSKHSVHPLITALQSPSLDHFIIDVIQRVPSSHLEKSLLMVPFSFVPDILRALGECASKHYKAELACRVLVFLIKIHHNHVIQSEDMISVIDSLRQSVPRGIVELRDICGFNLAALRLFQKEIEDRNEVKMFADVSEIEQKTKGKTRKAVLKTFA</sequence>
<dbReference type="InterPro" id="IPR007148">
    <property type="entry name" value="SSU_processome_Utp12"/>
</dbReference>
<dbReference type="WBParaSite" id="PgR043_g015_t01">
    <property type="protein sequence ID" value="PgR043_g015_t01"/>
    <property type="gene ID" value="PgR043_g015"/>
</dbReference>
<dbReference type="PROSITE" id="PS50082">
    <property type="entry name" value="WD_REPEATS_2"/>
    <property type="match status" value="5"/>
</dbReference>
<dbReference type="Gene3D" id="2.130.10.10">
    <property type="entry name" value="YVTN repeat-like/Quinoprotein amine dehydrogenase"/>
    <property type="match status" value="3"/>
</dbReference>
<dbReference type="InterPro" id="IPR001680">
    <property type="entry name" value="WD40_rpt"/>
</dbReference>
<dbReference type="WBParaSite" id="PgR043_g015_t02">
    <property type="protein sequence ID" value="PgR043_g015_t02"/>
    <property type="gene ID" value="PgR043_g015"/>
</dbReference>
<dbReference type="Proteomes" id="UP000887569">
    <property type="component" value="Unplaced"/>
</dbReference>
<dbReference type="FunFam" id="2.130.10.10:FF:000157">
    <property type="entry name" value="WD repeat domain 3"/>
    <property type="match status" value="1"/>
</dbReference>
<evidence type="ECO:0000259" key="6">
    <source>
        <dbReference type="Pfam" id="PF04003"/>
    </source>
</evidence>
<dbReference type="InterPro" id="IPR015943">
    <property type="entry name" value="WD40/YVTN_repeat-like_dom_sf"/>
</dbReference>
<reference evidence="8 9" key="1">
    <citation type="submission" date="2022-11" db="UniProtKB">
        <authorList>
            <consortium name="WormBaseParasite"/>
        </authorList>
    </citation>
    <scope>IDENTIFICATION</scope>
</reference>
<feature type="repeat" description="WD" evidence="4">
    <location>
        <begin position="142"/>
        <end position="183"/>
    </location>
</feature>
<dbReference type="InterPro" id="IPR051570">
    <property type="entry name" value="TBC1_cilium_biogenesis"/>
</dbReference>
<dbReference type="PANTHER" id="PTHR19853:SF0">
    <property type="entry name" value="WD REPEAT-CONTAINING PROTEIN 3"/>
    <property type="match status" value="1"/>
</dbReference>
<dbReference type="InterPro" id="IPR019775">
    <property type="entry name" value="WD40_repeat_CS"/>
</dbReference>
<dbReference type="Pfam" id="PF25173">
    <property type="entry name" value="Beta-prop_WDR3_1st"/>
    <property type="match status" value="1"/>
</dbReference>
<dbReference type="GO" id="GO:0032040">
    <property type="term" value="C:small-subunit processome"/>
    <property type="evidence" value="ECO:0007669"/>
    <property type="project" value="TreeGrafter"/>
</dbReference>
<evidence type="ECO:0000256" key="1">
    <source>
        <dbReference type="ARBA" id="ARBA00022574"/>
    </source>
</evidence>
<evidence type="ECO:0000256" key="2">
    <source>
        <dbReference type="ARBA" id="ARBA00022737"/>
    </source>
</evidence>
<dbReference type="GO" id="GO:0030490">
    <property type="term" value="P:maturation of SSU-rRNA"/>
    <property type="evidence" value="ECO:0007669"/>
    <property type="project" value="TreeGrafter"/>
</dbReference>
<protein>
    <submittedName>
        <fullName evidence="8 9">Small-subunit processome Utp12 domain-containing protein</fullName>
    </submittedName>
</protein>
<dbReference type="GO" id="GO:0034388">
    <property type="term" value="C:Pwp2p-containing subcomplex of 90S preribosome"/>
    <property type="evidence" value="ECO:0007669"/>
    <property type="project" value="TreeGrafter"/>
</dbReference>
<dbReference type="PROSITE" id="PS50294">
    <property type="entry name" value="WD_REPEATS_REGION"/>
    <property type="match status" value="5"/>
</dbReference>
<evidence type="ECO:0000313" key="7">
    <source>
        <dbReference type="Proteomes" id="UP000887569"/>
    </source>
</evidence>
<feature type="repeat" description="WD" evidence="4">
    <location>
        <begin position="628"/>
        <end position="669"/>
    </location>
</feature>
<dbReference type="PANTHER" id="PTHR19853">
    <property type="entry name" value="WD REPEAT CONTAINING PROTEIN 3 WDR3"/>
    <property type="match status" value="1"/>
</dbReference>
<dbReference type="PROSITE" id="PS00678">
    <property type="entry name" value="WD_REPEATS_1"/>
    <property type="match status" value="2"/>
</dbReference>
<dbReference type="InterPro" id="IPR020472">
    <property type="entry name" value="WD40_PAC1"/>
</dbReference>
<dbReference type="AlphaFoldDB" id="A0A915BJE8"/>